<dbReference type="InterPro" id="IPR018702">
    <property type="entry name" value="DUF2207"/>
</dbReference>
<evidence type="ECO:0000256" key="2">
    <source>
        <dbReference type="SAM" id="Phobius"/>
    </source>
</evidence>
<feature type="signal peptide" evidence="3">
    <location>
        <begin position="1"/>
        <end position="37"/>
    </location>
</feature>
<dbReference type="AlphaFoldDB" id="A0A4Q5MVH0"/>
<feature type="transmembrane region" description="Helical" evidence="2">
    <location>
        <begin position="471"/>
        <end position="488"/>
    </location>
</feature>
<dbReference type="OrthoDB" id="143710at2"/>
<keyword evidence="7" id="KW-1185">Reference proteome</keyword>
<feature type="domain" description="Predicted membrane protein YciQ-like C-terminal" evidence="5">
    <location>
        <begin position="321"/>
        <end position="548"/>
    </location>
</feature>
<comment type="caution">
    <text evidence="6">The sequence shown here is derived from an EMBL/GenBank/DDBJ whole genome shotgun (WGS) entry which is preliminary data.</text>
</comment>
<evidence type="ECO:0000256" key="1">
    <source>
        <dbReference type="SAM" id="MobiDB-lite"/>
    </source>
</evidence>
<dbReference type="RefSeq" id="WP_130104060.1">
    <property type="nucleotide sequence ID" value="NZ_SDWW01000062.1"/>
</dbReference>
<dbReference type="Pfam" id="PF20990">
    <property type="entry name" value="DUF2207_C"/>
    <property type="match status" value="1"/>
</dbReference>
<evidence type="ECO:0000313" key="6">
    <source>
        <dbReference type="EMBL" id="RYV49602.1"/>
    </source>
</evidence>
<dbReference type="PROSITE" id="PS51318">
    <property type="entry name" value="TAT"/>
    <property type="match status" value="1"/>
</dbReference>
<keyword evidence="2" id="KW-0472">Membrane</keyword>
<evidence type="ECO:0000313" key="7">
    <source>
        <dbReference type="Proteomes" id="UP000293764"/>
    </source>
</evidence>
<proteinExistence type="predicted"/>
<evidence type="ECO:0000259" key="5">
    <source>
        <dbReference type="Pfam" id="PF20990"/>
    </source>
</evidence>
<organism evidence="6 7">
    <name type="scientific">Pengzhenrongella frigida</name>
    <dbReference type="NCBI Taxonomy" id="1259133"/>
    <lineage>
        <taxon>Bacteria</taxon>
        <taxon>Bacillati</taxon>
        <taxon>Actinomycetota</taxon>
        <taxon>Actinomycetes</taxon>
        <taxon>Micrococcales</taxon>
        <taxon>Pengzhenrongella</taxon>
    </lineage>
</organism>
<feature type="compositionally biased region" description="Gly residues" evidence="1">
    <location>
        <begin position="609"/>
        <end position="627"/>
    </location>
</feature>
<protein>
    <submittedName>
        <fullName evidence="6">DUF2207 domain-containing protein</fullName>
    </submittedName>
</protein>
<feature type="transmembrane region" description="Helical" evidence="2">
    <location>
        <begin position="446"/>
        <end position="465"/>
    </location>
</feature>
<accession>A0A4Q5MVH0</accession>
<feature type="domain" description="DUF2207" evidence="4">
    <location>
        <begin position="44"/>
        <end position="233"/>
    </location>
</feature>
<gene>
    <name evidence="6" type="ORF">EUA98_17915</name>
</gene>
<evidence type="ECO:0000259" key="4">
    <source>
        <dbReference type="Pfam" id="PF09972"/>
    </source>
</evidence>
<dbReference type="InterPro" id="IPR006311">
    <property type="entry name" value="TAT_signal"/>
</dbReference>
<evidence type="ECO:0000256" key="3">
    <source>
        <dbReference type="SAM" id="SignalP"/>
    </source>
</evidence>
<keyword evidence="3" id="KW-0732">Signal</keyword>
<name>A0A4Q5MVH0_9MICO</name>
<dbReference type="EMBL" id="SDWW01000062">
    <property type="protein sequence ID" value="RYV49602.1"/>
    <property type="molecule type" value="Genomic_DNA"/>
</dbReference>
<keyword evidence="2" id="KW-1133">Transmembrane helix</keyword>
<dbReference type="Pfam" id="PF09972">
    <property type="entry name" value="DUF2207"/>
    <property type="match status" value="1"/>
</dbReference>
<dbReference type="InterPro" id="IPR048389">
    <property type="entry name" value="YciQ-like_C"/>
</dbReference>
<feature type="chain" id="PRO_5020950100" evidence="3">
    <location>
        <begin position="38"/>
        <end position="627"/>
    </location>
</feature>
<feature type="transmembrane region" description="Helical" evidence="2">
    <location>
        <begin position="256"/>
        <end position="279"/>
    </location>
</feature>
<keyword evidence="2" id="KW-0812">Transmembrane</keyword>
<reference evidence="6 7" key="1">
    <citation type="submission" date="2019-01" db="EMBL/GenBank/DDBJ databases">
        <title>Novel species of Cellulomonas.</title>
        <authorList>
            <person name="Liu Q."/>
            <person name="Xin Y.-H."/>
        </authorList>
    </citation>
    <scope>NUCLEOTIDE SEQUENCE [LARGE SCALE GENOMIC DNA]</scope>
    <source>
        <strain evidence="6 7">HLT2-17</strain>
    </source>
</reference>
<dbReference type="Proteomes" id="UP000293764">
    <property type="component" value="Unassembled WGS sequence"/>
</dbReference>
<feature type="region of interest" description="Disordered" evidence="1">
    <location>
        <begin position="600"/>
        <end position="627"/>
    </location>
</feature>
<sequence length="627" mass="66366">MTADRPAPPARSFLRRLGTTFALAGALGVTLALPAQADSSSGNEIERYDVQVDLAADGTMAVRIEFAFDFGDDPGHGPYLTLPSSQRFDADYDRVYEFSDITAASDDPSTAPDDLEVTEENGWLQLRIGDPDVDDVRGVHRYTVTYTARGLVNAANATNAGDELNWNVLGGQWEIPLNDITVTIDGPAAVEQVGCFAGPFQSTSTCDSATADGVRAQFTQHALAPQEGMTVATSYAPGTFTDAAPILRERWTPVKAFALTPWTGGTAAVVLFGGLGLVLSRIRQRGRDEQYLDQVPGLAPQAGQPGDVRPRDRRMPIAVHFTPPAGFQAGQLGTLIDERADPRDVTASIVDLAVRGYLRIEQTAEANFLGRGADWSLVQRRPADDALTTYERTLLDGIFAGRSTVALSELKATFAATMATVQGELYEDVTARGWFRGNPKTVRTHWLVAGLGLAVLGAGLTVLLAAFTRGALVGVAVFMVGVVLYAVARNAPARTAAGTAVLGQTLGFRQYLATAEAEQLRFEEGEDLFSRYLPYAIVFGLTERWAAVFARLAAQGRAVAEPTWYGGPGYGVGTFWLATNSFGHAMESFSAIATQSISAPTPGSSGRSGFSGGFSGGGVGGGGGGGW</sequence>